<accession>A0A9X4R2W5</accession>
<dbReference type="AlphaFoldDB" id="A0A9X4R2W5"/>
<proteinExistence type="predicted"/>
<evidence type="ECO:0000256" key="1">
    <source>
        <dbReference type="SAM" id="MobiDB-lite"/>
    </source>
</evidence>
<feature type="domain" description="4-fold beta flower" evidence="2">
    <location>
        <begin position="3"/>
        <end position="79"/>
    </location>
</feature>
<dbReference type="InterPro" id="IPR048911">
    <property type="entry name" value="Bflower"/>
</dbReference>
<dbReference type="Proteomes" id="UP001152302">
    <property type="component" value="Unassembled WGS sequence"/>
</dbReference>
<evidence type="ECO:0000313" key="3">
    <source>
        <dbReference type="EMBL" id="MDG0860339.1"/>
    </source>
</evidence>
<comment type="caution">
    <text evidence="3">The sequence shown here is derived from an EMBL/GenBank/DDBJ whole genome shotgun (WGS) entry which is preliminary data.</text>
</comment>
<evidence type="ECO:0000313" key="4">
    <source>
        <dbReference type="Proteomes" id="UP001152302"/>
    </source>
</evidence>
<dbReference type="Pfam" id="PF21784">
    <property type="entry name" value="Bflower"/>
    <property type="match status" value="1"/>
</dbReference>
<name>A0A9X4R2W5_9STAP</name>
<dbReference type="EMBL" id="JAMBPX010000011">
    <property type="protein sequence ID" value="MDG0860339.1"/>
    <property type="molecule type" value="Genomic_DNA"/>
</dbReference>
<dbReference type="RefSeq" id="WP_277595858.1">
    <property type="nucleotide sequence ID" value="NZ_JAMBPX010000011.1"/>
</dbReference>
<protein>
    <recommendedName>
        <fullName evidence="2">4-fold beta flower domain-containing protein</fullName>
    </recommendedName>
</protein>
<reference evidence="3" key="1">
    <citation type="submission" date="2022-05" db="EMBL/GenBank/DDBJ databases">
        <title>Comparative genomics of Staphylococcus equorum isolates.</title>
        <authorList>
            <person name="Luelf R.H."/>
        </authorList>
    </citation>
    <scope>NUCLEOTIDE SEQUENCE</scope>
    <source>
        <strain evidence="3">TMW 2.2343</strain>
    </source>
</reference>
<organism evidence="3 4">
    <name type="scientific">Staphylococcus equorum</name>
    <dbReference type="NCBI Taxonomy" id="246432"/>
    <lineage>
        <taxon>Bacteria</taxon>
        <taxon>Bacillati</taxon>
        <taxon>Bacillota</taxon>
        <taxon>Bacilli</taxon>
        <taxon>Bacillales</taxon>
        <taxon>Staphylococcaceae</taxon>
        <taxon>Staphylococcus</taxon>
    </lineage>
</organism>
<evidence type="ECO:0000259" key="2">
    <source>
        <dbReference type="Pfam" id="PF21784"/>
    </source>
</evidence>
<feature type="region of interest" description="Disordered" evidence="1">
    <location>
        <begin position="61"/>
        <end position="90"/>
    </location>
</feature>
<gene>
    <name evidence="3" type="ORF">M4L21_13480</name>
</gene>
<sequence>MDKHLYDLKGKHIAKFRNGKLYTKKGKHVGWYNENKEIFISNNGNYIGEIKKNDRLLMKKNSPNNNILFPSKGSSGNIPSSGTRPSKTQTVKPLGYEDIDAYILK</sequence>